<evidence type="ECO:0000256" key="3">
    <source>
        <dbReference type="SAM" id="MobiDB-lite"/>
    </source>
</evidence>
<dbReference type="GeneID" id="63775129"/>
<dbReference type="SUPFAM" id="SSF52540">
    <property type="entry name" value="P-loop containing nucleoside triphosphate hydrolases"/>
    <property type="match status" value="1"/>
</dbReference>
<evidence type="ECO:0000313" key="8">
    <source>
        <dbReference type="EMBL" id="ORY56951.1"/>
    </source>
</evidence>
<keyword evidence="2" id="KW-0677">Repeat</keyword>
<dbReference type="Pfam" id="PF05057">
    <property type="entry name" value="DUF676"/>
    <property type="match status" value="1"/>
</dbReference>
<organism evidence="8 9">
    <name type="scientific">Pseudomassariella vexata</name>
    <dbReference type="NCBI Taxonomy" id="1141098"/>
    <lineage>
        <taxon>Eukaryota</taxon>
        <taxon>Fungi</taxon>
        <taxon>Dikarya</taxon>
        <taxon>Ascomycota</taxon>
        <taxon>Pezizomycotina</taxon>
        <taxon>Sordariomycetes</taxon>
        <taxon>Xylariomycetidae</taxon>
        <taxon>Amphisphaeriales</taxon>
        <taxon>Pseudomassariaceae</taxon>
        <taxon>Pseudomassariella</taxon>
    </lineage>
</organism>
<feature type="domain" description="Nephrocystin 3-like N-terminal" evidence="7">
    <location>
        <begin position="307"/>
        <end position="467"/>
    </location>
</feature>
<evidence type="ECO:0000256" key="1">
    <source>
        <dbReference type="ARBA" id="ARBA00007920"/>
    </source>
</evidence>
<evidence type="ECO:0000259" key="6">
    <source>
        <dbReference type="Pfam" id="PF22939"/>
    </source>
</evidence>
<dbReference type="InterPro" id="IPR011047">
    <property type="entry name" value="Quinoprotein_ADH-like_sf"/>
</dbReference>
<dbReference type="SUPFAM" id="SSF50998">
    <property type="entry name" value="Quinoprotein alcohol dehydrogenase-like"/>
    <property type="match status" value="1"/>
</dbReference>
<evidence type="ECO:0000259" key="4">
    <source>
        <dbReference type="Pfam" id="PF05057"/>
    </source>
</evidence>
<dbReference type="SUPFAM" id="SSF50978">
    <property type="entry name" value="WD40 repeat-like"/>
    <property type="match status" value="1"/>
</dbReference>
<comment type="similarity">
    <text evidence="1">Belongs to the putative lipase ROG1 family.</text>
</comment>
<gene>
    <name evidence="8" type="ORF">BCR38DRAFT_414263</name>
</gene>
<dbReference type="Gene3D" id="3.40.50.1820">
    <property type="entry name" value="alpha/beta hydrolase"/>
    <property type="match status" value="1"/>
</dbReference>
<dbReference type="InterPro" id="IPR054471">
    <property type="entry name" value="GPIID_WHD"/>
</dbReference>
<dbReference type="InterPro" id="IPR036322">
    <property type="entry name" value="WD40_repeat_dom_sf"/>
</dbReference>
<proteinExistence type="inferred from homology"/>
<name>A0A1Y2DCG5_9PEZI</name>
<feature type="domain" description="GPI inositol-deacylase winged helix" evidence="6">
    <location>
        <begin position="542"/>
        <end position="613"/>
    </location>
</feature>
<evidence type="ECO:0000313" key="9">
    <source>
        <dbReference type="Proteomes" id="UP000193689"/>
    </source>
</evidence>
<evidence type="ECO:0000256" key="2">
    <source>
        <dbReference type="ARBA" id="ARBA00022737"/>
    </source>
</evidence>
<dbReference type="Pfam" id="PF22939">
    <property type="entry name" value="WHD_GPIID"/>
    <property type="match status" value="1"/>
</dbReference>
<dbReference type="RefSeq" id="XP_040710418.1">
    <property type="nucleotide sequence ID" value="XM_040858917.1"/>
</dbReference>
<dbReference type="InterPro" id="IPR007751">
    <property type="entry name" value="DUF676_lipase-like"/>
</dbReference>
<dbReference type="OrthoDB" id="1658288at2759"/>
<dbReference type="InterPro" id="IPR015943">
    <property type="entry name" value="WD40/YVTN_repeat-like_dom_sf"/>
</dbReference>
<reference evidence="8 9" key="1">
    <citation type="submission" date="2016-07" db="EMBL/GenBank/DDBJ databases">
        <title>Pervasive Adenine N6-methylation of Active Genes in Fungi.</title>
        <authorList>
            <consortium name="DOE Joint Genome Institute"/>
            <person name="Mondo S.J."/>
            <person name="Dannebaum R.O."/>
            <person name="Kuo R.C."/>
            <person name="Labutti K."/>
            <person name="Haridas S."/>
            <person name="Kuo A."/>
            <person name="Salamov A."/>
            <person name="Ahrendt S.R."/>
            <person name="Lipzen A."/>
            <person name="Sullivan W."/>
            <person name="Andreopoulos W.B."/>
            <person name="Clum A."/>
            <person name="Lindquist E."/>
            <person name="Daum C."/>
            <person name="Ramamoorthy G.K."/>
            <person name="Gryganskyi A."/>
            <person name="Culley D."/>
            <person name="Magnuson J.K."/>
            <person name="James T.Y."/>
            <person name="O'Malley M.A."/>
            <person name="Stajich J.E."/>
            <person name="Spatafora J.W."/>
            <person name="Visel A."/>
            <person name="Grigoriev I.V."/>
        </authorList>
    </citation>
    <scope>NUCLEOTIDE SEQUENCE [LARGE SCALE GENOMIC DNA]</scope>
    <source>
        <strain evidence="8 9">CBS 129021</strain>
    </source>
</reference>
<feature type="region of interest" description="Disordered" evidence="3">
    <location>
        <begin position="1"/>
        <end position="43"/>
    </location>
</feature>
<dbReference type="InterPro" id="IPR056884">
    <property type="entry name" value="NPHP3-like_N"/>
</dbReference>
<dbReference type="Pfam" id="PF24883">
    <property type="entry name" value="NPHP3_N"/>
    <property type="match status" value="1"/>
</dbReference>
<dbReference type="Gene3D" id="2.130.10.10">
    <property type="entry name" value="YVTN repeat-like/Quinoprotein amine dehydrogenase"/>
    <property type="match status" value="3"/>
</dbReference>
<accession>A0A1Y2DCG5</accession>
<keyword evidence="9" id="KW-1185">Reference proteome</keyword>
<dbReference type="SMART" id="SM00320">
    <property type="entry name" value="WD40"/>
    <property type="match status" value="4"/>
</dbReference>
<feature type="domain" description="Anaphase-promoting complex subunit 4-like WD40" evidence="5">
    <location>
        <begin position="1052"/>
        <end position="1119"/>
    </location>
</feature>
<dbReference type="Gene3D" id="3.40.50.300">
    <property type="entry name" value="P-loop containing nucleotide triphosphate hydrolases"/>
    <property type="match status" value="1"/>
</dbReference>
<protein>
    <submittedName>
        <fullName evidence="8">Uncharacterized protein</fullName>
    </submittedName>
</protein>
<dbReference type="InterPro" id="IPR024977">
    <property type="entry name" value="Apc4-like_WD40_dom"/>
</dbReference>
<dbReference type="SUPFAM" id="SSF53474">
    <property type="entry name" value="alpha/beta-Hydrolases"/>
    <property type="match status" value="1"/>
</dbReference>
<evidence type="ECO:0000259" key="7">
    <source>
        <dbReference type="Pfam" id="PF24883"/>
    </source>
</evidence>
<dbReference type="InterPro" id="IPR029058">
    <property type="entry name" value="AB_hydrolase_fold"/>
</dbReference>
<dbReference type="EMBL" id="MCFJ01000021">
    <property type="protein sequence ID" value="ORY56951.1"/>
    <property type="molecule type" value="Genomic_DNA"/>
</dbReference>
<dbReference type="Proteomes" id="UP000193689">
    <property type="component" value="Unassembled WGS sequence"/>
</dbReference>
<sequence>MLRKISALRKKGSNDDRRPQGQSRSKSTDAGPRQKSTDPGPLGLNVVYCPSNGHKADIVFVHGLGGSMLDFAKDLLFDLKYARDGQGQELDIGHVPLIFVAHSMGGLIVKEAYMQGQNDPEYESIIKAISAITFLATPHRGTNLANTLNRILQSTFVTNSKQYISELTRSSFTLQKLNEQFRHIAPRLDIISFYATQPTSLGLKSARVMVLEKDSSVLGYPGETSKALNADHHGVCKYDCPEDPNYITVRNALKSLLSKIISSNPTSSRSKGLVSNRKQSHDLKSVLAITELPSIDYSFFRDQWVEGTGDWILQNETYLEWLHSQDPSPRLLWLTGGAASGKSVLSSFIINSLVKEDACCQYFFIRFGDRKKRTLSLILRSIAYQIALSVPGFLQNVIQLAEEAIGFETADSRTIWDCVIKTALSSTEIRKPLFWVIDGLDEADDPRAILKQLSDISSLSLPVRILLELNMPGDAGFKEDLVQRIVDGAQNNFLWVRLAVDKLNMCYTQPDVERALRELPVGMEALYDRMASSIAQTPTPTDRKLASTILQCVTCSLRMLTVAELSQALEEDVLEVIDLQRTILDLCGGFVLVDNGANVAMIHQTAREDLLNSSGGPRPFHVDREEGHKQMFLSCMRCLMAPALRSKIIRDQMPEFLEYAANFWSFHLIAAPVDCSETAEAVKKFLKGHWVLTWIHILAYSNRLGVLVRTSKHLSRYSAERRAHEVSGAQIAVLVSSGSVFLYDSSTLDETASSPFKHGERVYRMQLNSTGTVIVTYGYRTTKVWEVSTGNCTLSVANIETGLRPLVLLLKNNSTLLVGTDDRRIRSLQLTHPSPAWNLVAELEEPELEGHFLNAASQISLNKDGTLITVAYRGHPLSAWETDGPVHIGHCWRKDAEYPGEVVEAVWHPHFPQILGLYTTGQIFKWGPYDGELDELPVGANRLTINRDGNLFATGDVHGTVKVYTTSSLSLLYHLASQDTVLGLAFSPDLRRLYDIRGYYGNAWEPNALLRYAEQAGKGSDSDSETESLTLSSRVPVNTPKWIDPITVLAVSPTERLYCCGTEKGTVVLHDTKRGGITEIHTSKNHFSIGQMTWSPDGRFLCFSDSSRKIFITSIRPGASNSDPVVGPQKILPMQSSTKGPILQLLFQSDASHVLVHTASMVLTISIASFSVTNSIKLQTAECKWIIHPQDPGLVIGFASKTAHILDWNLVERQNYKLDYPLYHNGPPGPGIPSDQASLDRVLVTHDKRHVLVQISPLSHKTREKKFLYFDTSSFSAATTVTSDKDQKSVPATITPSLLPQNASSRIALAIAFLPNNRLIFLSRTFQICSWQVSTSSDPPGVPLPISRAWSSATLVHQQGKNDPHSLGTEIFALPGDWISRECLVLCNVWGKERSLLCPTNGDVAIVRSSSLV</sequence>
<dbReference type="InterPro" id="IPR027417">
    <property type="entry name" value="P-loop_NTPase"/>
</dbReference>
<dbReference type="Pfam" id="PF12894">
    <property type="entry name" value="ANAPC4_WD40"/>
    <property type="match status" value="1"/>
</dbReference>
<evidence type="ECO:0000259" key="5">
    <source>
        <dbReference type="Pfam" id="PF12894"/>
    </source>
</evidence>
<dbReference type="InterPro" id="IPR001680">
    <property type="entry name" value="WD40_rpt"/>
</dbReference>
<dbReference type="PANTHER" id="PTHR10039">
    <property type="entry name" value="AMELOGENIN"/>
    <property type="match status" value="1"/>
</dbReference>
<feature type="domain" description="DUF676" evidence="4">
    <location>
        <begin position="99"/>
        <end position="155"/>
    </location>
</feature>
<feature type="compositionally biased region" description="Basic residues" evidence="3">
    <location>
        <begin position="1"/>
        <end position="11"/>
    </location>
</feature>
<dbReference type="InParanoid" id="A0A1Y2DCG5"/>
<dbReference type="PANTHER" id="PTHR10039:SF16">
    <property type="entry name" value="GPI INOSITOL-DEACYLASE"/>
    <property type="match status" value="1"/>
</dbReference>
<comment type="caution">
    <text evidence="8">The sequence shown here is derived from an EMBL/GenBank/DDBJ whole genome shotgun (WGS) entry which is preliminary data.</text>
</comment>